<evidence type="ECO:0000256" key="4">
    <source>
        <dbReference type="ARBA" id="ARBA00022452"/>
    </source>
</evidence>
<dbReference type="EMBL" id="CP049616">
    <property type="protein sequence ID" value="QII46902.1"/>
    <property type="molecule type" value="Genomic_DNA"/>
</dbReference>
<accession>A0A6G7J8Y7</accession>
<evidence type="ECO:0000256" key="6">
    <source>
        <dbReference type="ARBA" id="ARBA00023136"/>
    </source>
</evidence>
<evidence type="ECO:0000256" key="7">
    <source>
        <dbReference type="ARBA" id="ARBA00023237"/>
    </source>
</evidence>
<keyword evidence="8" id="KW-0175">Coiled coil</keyword>
<comment type="similarity">
    <text evidence="2">Belongs to the outer membrane factor (OMF) (TC 1.B.17) family.</text>
</comment>
<dbReference type="RefSeq" id="WP_166250246.1">
    <property type="nucleotide sequence ID" value="NZ_CP049616.1"/>
</dbReference>
<dbReference type="KEGG" id="mut:GVT53_20200"/>
<dbReference type="SUPFAM" id="SSF56954">
    <property type="entry name" value="Outer membrane efflux proteins (OEP)"/>
    <property type="match status" value="1"/>
</dbReference>
<dbReference type="InterPro" id="IPR051906">
    <property type="entry name" value="TolC-like"/>
</dbReference>
<comment type="subcellular location">
    <subcellularLocation>
        <location evidence="1">Cell outer membrane</location>
    </subcellularLocation>
</comment>
<dbReference type="Gene3D" id="1.20.1600.10">
    <property type="entry name" value="Outer membrane efflux proteins (OEP)"/>
    <property type="match status" value="1"/>
</dbReference>
<evidence type="ECO:0000256" key="3">
    <source>
        <dbReference type="ARBA" id="ARBA00022448"/>
    </source>
</evidence>
<evidence type="ECO:0000256" key="8">
    <source>
        <dbReference type="SAM" id="Coils"/>
    </source>
</evidence>
<dbReference type="GO" id="GO:0015562">
    <property type="term" value="F:efflux transmembrane transporter activity"/>
    <property type="evidence" value="ECO:0007669"/>
    <property type="project" value="InterPro"/>
</dbReference>
<keyword evidence="6" id="KW-0472">Membrane</keyword>
<feature type="coiled-coil region" evidence="8">
    <location>
        <begin position="207"/>
        <end position="234"/>
    </location>
</feature>
<evidence type="ECO:0000256" key="1">
    <source>
        <dbReference type="ARBA" id="ARBA00004442"/>
    </source>
</evidence>
<dbReference type="PANTHER" id="PTHR30026">
    <property type="entry name" value="OUTER MEMBRANE PROTEIN TOLC"/>
    <property type="match status" value="1"/>
</dbReference>
<evidence type="ECO:0000256" key="2">
    <source>
        <dbReference type="ARBA" id="ARBA00007613"/>
    </source>
</evidence>
<protein>
    <submittedName>
        <fullName evidence="9">TolC family protein</fullName>
    </submittedName>
</protein>
<dbReference type="GO" id="GO:1990281">
    <property type="term" value="C:efflux pump complex"/>
    <property type="evidence" value="ECO:0007669"/>
    <property type="project" value="TreeGrafter"/>
</dbReference>
<keyword evidence="7" id="KW-0998">Cell outer membrane</keyword>
<keyword evidence="4" id="KW-1134">Transmembrane beta strand</keyword>
<evidence type="ECO:0000313" key="9">
    <source>
        <dbReference type="EMBL" id="QII46902.1"/>
    </source>
</evidence>
<evidence type="ECO:0000313" key="10">
    <source>
        <dbReference type="Proteomes" id="UP000502928"/>
    </source>
</evidence>
<dbReference type="GO" id="GO:0009279">
    <property type="term" value="C:cell outer membrane"/>
    <property type="evidence" value="ECO:0007669"/>
    <property type="project" value="UniProtKB-SubCell"/>
</dbReference>
<proteinExistence type="inferred from homology"/>
<dbReference type="InterPro" id="IPR003423">
    <property type="entry name" value="OMP_efflux"/>
</dbReference>
<keyword evidence="3" id="KW-0813">Transport</keyword>
<organism evidence="9 10">
    <name type="scientific">Flagellimonas oceani</name>
    <dbReference type="NCBI Taxonomy" id="2698672"/>
    <lineage>
        <taxon>Bacteria</taxon>
        <taxon>Pseudomonadati</taxon>
        <taxon>Bacteroidota</taxon>
        <taxon>Flavobacteriia</taxon>
        <taxon>Flavobacteriales</taxon>
        <taxon>Flavobacteriaceae</taxon>
        <taxon>Flagellimonas</taxon>
    </lineage>
</organism>
<dbReference type="Pfam" id="PF02321">
    <property type="entry name" value="OEP"/>
    <property type="match status" value="2"/>
</dbReference>
<dbReference type="PANTHER" id="PTHR30026:SF20">
    <property type="entry name" value="OUTER MEMBRANE PROTEIN TOLC"/>
    <property type="match status" value="1"/>
</dbReference>
<keyword evidence="5" id="KW-0812">Transmembrane</keyword>
<evidence type="ECO:0000256" key="5">
    <source>
        <dbReference type="ARBA" id="ARBA00022692"/>
    </source>
</evidence>
<reference evidence="9 10" key="1">
    <citation type="submission" date="2020-02" db="EMBL/GenBank/DDBJ databases">
        <title>Complete genome of Muricauda sp. 501str8.</title>
        <authorList>
            <person name="Dong B."/>
            <person name="Zhu S."/>
            <person name="Yang J."/>
            <person name="Chen J."/>
        </authorList>
    </citation>
    <scope>NUCLEOTIDE SEQUENCE [LARGE SCALE GENOMIC DNA]</scope>
    <source>
        <strain evidence="9 10">501str8</strain>
    </source>
</reference>
<dbReference type="AlphaFoldDB" id="A0A6G7J8Y7"/>
<keyword evidence="10" id="KW-1185">Reference proteome</keyword>
<sequence>MIRKFKLILLASILAVSWTNVRSQTQPTIVQLLDTAKKNYPAILASASLERASEEKVKSTRRLLVPEVSASTYINYVTYNNITGMFFPEYFLPVSGPPSARNLNDMVWGSAAGLLMKWEPYTFGRRNNEIKAAESTHEASTSIKDLTLLEHSVQLSSTYLDYLLAIQILDLLESDQERSRSNYEQAVVLANSGLVSGVDTARFRTELSKVKINILQQQNTIHEYKEKLSELIAADLPENLADSTFLKVLPRLPEVSGVIHPKENLAIAQWNAAQYQFKAEKLSWLPTLSVWGTAYGRGSGIQLDNNGNSFVNNPTDGFNLTRFNYGLGLQLTMPLTQISRYKTQWKAKEWETEAYKQQLEEVRLTLNKQKTIADKALETAMAIARETPYQVEDALYAYEAAQSRYQAGLMSFTELIESQNELITAEIELRKSYWEAWKALLYTAAVNGNLEIFLNQL</sequence>
<gene>
    <name evidence="9" type="ORF">GVT53_20200</name>
</gene>
<name>A0A6G7J8Y7_9FLAO</name>
<dbReference type="GO" id="GO:0015288">
    <property type="term" value="F:porin activity"/>
    <property type="evidence" value="ECO:0007669"/>
    <property type="project" value="TreeGrafter"/>
</dbReference>
<dbReference type="Proteomes" id="UP000502928">
    <property type="component" value="Chromosome"/>
</dbReference>